<protein>
    <submittedName>
        <fullName evidence="1">Unnamed protein product</fullName>
    </submittedName>
</protein>
<proteinExistence type="predicted"/>
<dbReference type="Proteomes" id="UP001165083">
    <property type="component" value="Unassembled WGS sequence"/>
</dbReference>
<dbReference type="OrthoDB" id="120200at2759"/>
<organism evidence="1 2">
    <name type="scientific">Phytophthora lilii</name>
    <dbReference type="NCBI Taxonomy" id="2077276"/>
    <lineage>
        <taxon>Eukaryota</taxon>
        <taxon>Sar</taxon>
        <taxon>Stramenopiles</taxon>
        <taxon>Oomycota</taxon>
        <taxon>Peronosporomycetes</taxon>
        <taxon>Peronosporales</taxon>
        <taxon>Peronosporaceae</taxon>
        <taxon>Phytophthora</taxon>
    </lineage>
</organism>
<dbReference type="AlphaFoldDB" id="A0A9W6X5A3"/>
<sequence>MFHRSLFDSEAAIFNSLRLELEMQYKQTDAIFRSAGLAHFEGDMACSAALRCSFPSTTGVFLENTECKVFPFSLNAVDQAVWHCLADRNAEFHPGLYQVREVSDSVVAVKISDLVRIPAADTLVTVWLTVKRFYEYADDGRQRIICVWNAMVETEGSLDIRLQERGWNVLRPLTYTASCVDPNRAMSFTQTCMRITPLGRSDFTASDVAVGTLPNVLVGCYHRSVIVMHHVLEKLLLVEDTRVLLG</sequence>
<comment type="caution">
    <text evidence="1">The sequence shown here is derived from an EMBL/GenBank/DDBJ whole genome shotgun (WGS) entry which is preliminary data.</text>
</comment>
<gene>
    <name evidence="1" type="ORF">Plil01_001356900</name>
</gene>
<reference evidence="1" key="1">
    <citation type="submission" date="2023-04" db="EMBL/GenBank/DDBJ databases">
        <title>Phytophthora lilii NBRC 32176.</title>
        <authorList>
            <person name="Ichikawa N."/>
            <person name="Sato H."/>
            <person name="Tonouchi N."/>
        </authorList>
    </citation>
    <scope>NUCLEOTIDE SEQUENCE</scope>
    <source>
        <strain evidence="1">NBRC 32176</strain>
    </source>
</reference>
<name>A0A9W6X5A3_9STRA</name>
<evidence type="ECO:0000313" key="2">
    <source>
        <dbReference type="Proteomes" id="UP001165083"/>
    </source>
</evidence>
<keyword evidence="2" id="KW-1185">Reference proteome</keyword>
<evidence type="ECO:0000313" key="1">
    <source>
        <dbReference type="EMBL" id="GMF31729.1"/>
    </source>
</evidence>
<dbReference type="EMBL" id="BSXW01000928">
    <property type="protein sequence ID" value="GMF31729.1"/>
    <property type="molecule type" value="Genomic_DNA"/>
</dbReference>
<accession>A0A9W6X5A3</accession>